<keyword evidence="6" id="KW-1185">Reference proteome</keyword>
<dbReference type="STRING" id="1661398.A0A482VVD4"/>
<protein>
    <submittedName>
        <fullName evidence="5">Ribonuclease P protein subunit p30</fullName>
    </submittedName>
</protein>
<gene>
    <name evidence="5" type="ORF">BDFB_005786</name>
</gene>
<dbReference type="GO" id="GO:0008033">
    <property type="term" value="P:tRNA processing"/>
    <property type="evidence" value="ECO:0007669"/>
    <property type="project" value="UniProtKB-KW"/>
</dbReference>
<evidence type="ECO:0000313" key="5">
    <source>
        <dbReference type="EMBL" id="RZC36892.1"/>
    </source>
</evidence>
<evidence type="ECO:0000313" key="6">
    <source>
        <dbReference type="Proteomes" id="UP000292052"/>
    </source>
</evidence>
<dbReference type="Gene3D" id="3.20.20.140">
    <property type="entry name" value="Metal-dependent hydrolases"/>
    <property type="match status" value="1"/>
</dbReference>
<dbReference type="AlphaFoldDB" id="A0A482VVD4"/>
<evidence type="ECO:0000256" key="3">
    <source>
        <dbReference type="ARBA" id="ARBA00022694"/>
    </source>
</evidence>
<organism evidence="5 6">
    <name type="scientific">Asbolus verrucosus</name>
    <name type="common">Desert ironclad beetle</name>
    <dbReference type="NCBI Taxonomy" id="1661398"/>
    <lineage>
        <taxon>Eukaryota</taxon>
        <taxon>Metazoa</taxon>
        <taxon>Ecdysozoa</taxon>
        <taxon>Arthropoda</taxon>
        <taxon>Hexapoda</taxon>
        <taxon>Insecta</taxon>
        <taxon>Pterygota</taxon>
        <taxon>Neoptera</taxon>
        <taxon>Endopterygota</taxon>
        <taxon>Coleoptera</taxon>
        <taxon>Polyphaga</taxon>
        <taxon>Cucujiformia</taxon>
        <taxon>Tenebrionidae</taxon>
        <taxon>Pimeliinae</taxon>
        <taxon>Asbolus</taxon>
    </lineage>
</organism>
<comment type="similarity">
    <text evidence="2">Belongs to the eukaryotic/archaeal RNase P protein component 3 family.</text>
</comment>
<dbReference type="Pfam" id="PF01876">
    <property type="entry name" value="RNase_P_p30"/>
    <property type="match status" value="1"/>
</dbReference>
<accession>A0A482VVD4</accession>
<evidence type="ECO:0000256" key="2">
    <source>
        <dbReference type="ARBA" id="ARBA00007331"/>
    </source>
</evidence>
<dbReference type="InterPro" id="IPR002738">
    <property type="entry name" value="RNase_P_p30"/>
</dbReference>
<dbReference type="InterPro" id="IPR016195">
    <property type="entry name" value="Pol/histidinol_Pase-like"/>
</dbReference>
<proteinExistence type="inferred from homology"/>
<dbReference type="PANTHER" id="PTHR13031:SF0">
    <property type="entry name" value="RIBONUCLEASE P PROTEIN SUBUNIT P30"/>
    <property type="match status" value="1"/>
</dbReference>
<keyword evidence="3" id="KW-0819">tRNA processing</keyword>
<reference evidence="5 6" key="1">
    <citation type="submission" date="2017-03" db="EMBL/GenBank/DDBJ databases">
        <title>Genome of the blue death feigning beetle - Asbolus verrucosus.</title>
        <authorList>
            <person name="Rider S.D."/>
        </authorList>
    </citation>
    <scope>NUCLEOTIDE SEQUENCE [LARGE SCALE GENOMIC DNA]</scope>
    <source>
        <strain evidence="5">Butters</strain>
        <tissue evidence="5">Head and leg muscle</tissue>
    </source>
</reference>
<sequence>TVAINQTLDSADLEQKKKKKKGEPREASDPVPDPYTVTTVSGCEDLKILNRLTIVFPNQEIIHKIIKSPNYKKYHIVAVQPTTMPATLFVCSNFDGDIFCFNPENKNYLKRNRKIYKQLIDRGYHLEIPYSPAIEDSTKRKNIIHTAHLYHTFVRSRNIIISSSATSPALIRGPYDIINLYM</sequence>
<feature type="non-terminal residue" evidence="5">
    <location>
        <position position="182"/>
    </location>
</feature>
<dbReference type="PANTHER" id="PTHR13031">
    <property type="entry name" value="RIBONUCLEASE P SUBUNIT P30"/>
    <property type="match status" value="1"/>
</dbReference>
<dbReference type="EMBL" id="QDEB01057716">
    <property type="protein sequence ID" value="RZC36892.1"/>
    <property type="molecule type" value="Genomic_DNA"/>
</dbReference>
<comment type="caution">
    <text evidence="5">The sequence shown here is derived from an EMBL/GenBank/DDBJ whole genome shotgun (WGS) entry which is preliminary data.</text>
</comment>
<dbReference type="GO" id="GO:0005655">
    <property type="term" value="C:nucleolar ribonuclease P complex"/>
    <property type="evidence" value="ECO:0007669"/>
    <property type="project" value="TreeGrafter"/>
</dbReference>
<dbReference type="Proteomes" id="UP000292052">
    <property type="component" value="Unassembled WGS sequence"/>
</dbReference>
<evidence type="ECO:0000256" key="4">
    <source>
        <dbReference type="SAM" id="MobiDB-lite"/>
    </source>
</evidence>
<dbReference type="SUPFAM" id="SSF89550">
    <property type="entry name" value="PHP domain-like"/>
    <property type="match status" value="1"/>
</dbReference>
<name>A0A482VVD4_ASBVE</name>
<feature type="non-terminal residue" evidence="5">
    <location>
        <position position="1"/>
    </location>
</feature>
<dbReference type="OrthoDB" id="17948at2759"/>
<dbReference type="GO" id="GO:0003723">
    <property type="term" value="F:RNA binding"/>
    <property type="evidence" value="ECO:0007669"/>
    <property type="project" value="TreeGrafter"/>
</dbReference>
<evidence type="ECO:0000256" key="1">
    <source>
        <dbReference type="ARBA" id="ARBA00004123"/>
    </source>
</evidence>
<comment type="subcellular location">
    <subcellularLocation>
        <location evidence="1">Nucleus</location>
    </subcellularLocation>
</comment>
<feature type="region of interest" description="Disordered" evidence="4">
    <location>
        <begin position="13"/>
        <end position="34"/>
    </location>
</feature>